<organism evidence="2 3">
    <name type="scientific">Ureibacillus suwonensis</name>
    <dbReference type="NCBI Taxonomy" id="313007"/>
    <lineage>
        <taxon>Bacteria</taxon>
        <taxon>Bacillati</taxon>
        <taxon>Bacillota</taxon>
        <taxon>Bacilli</taxon>
        <taxon>Bacillales</taxon>
        <taxon>Caryophanaceae</taxon>
        <taxon>Ureibacillus</taxon>
    </lineage>
</organism>
<gene>
    <name evidence="2" type="ORF">ACFPOH_15005</name>
</gene>
<dbReference type="InterPro" id="IPR010982">
    <property type="entry name" value="Lambda_DNA-bd_dom_sf"/>
</dbReference>
<dbReference type="RefSeq" id="WP_390310453.1">
    <property type="nucleotide sequence ID" value="NZ_JBHSNQ010000187.1"/>
</dbReference>
<dbReference type="SMART" id="SM00530">
    <property type="entry name" value="HTH_XRE"/>
    <property type="match status" value="1"/>
</dbReference>
<protein>
    <submittedName>
        <fullName evidence="2">Helix-turn-helix transcriptional regulator</fullName>
    </submittedName>
</protein>
<reference evidence="3" key="1">
    <citation type="journal article" date="2019" name="Int. J. Syst. Evol. Microbiol.">
        <title>The Global Catalogue of Microorganisms (GCM) 10K type strain sequencing project: providing services to taxonomists for standard genome sequencing and annotation.</title>
        <authorList>
            <consortium name="The Broad Institute Genomics Platform"/>
            <consortium name="The Broad Institute Genome Sequencing Center for Infectious Disease"/>
            <person name="Wu L."/>
            <person name="Ma J."/>
        </authorList>
    </citation>
    <scope>NUCLEOTIDE SEQUENCE [LARGE SCALE GENOMIC DNA]</scope>
    <source>
        <strain evidence="3">CCUG 56331</strain>
    </source>
</reference>
<dbReference type="SUPFAM" id="SSF47413">
    <property type="entry name" value="lambda repressor-like DNA-binding domains"/>
    <property type="match status" value="1"/>
</dbReference>
<dbReference type="EMBL" id="JBHSNQ010000187">
    <property type="protein sequence ID" value="MFC5543016.1"/>
    <property type="molecule type" value="Genomic_DNA"/>
</dbReference>
<dbReference type="InterPro" id="IPR001387">
    <property type="entry name" value="Cro/C1-type_HTH"/>
</dbReference>
<evidence type="ECO:0000313" key="2">
    <source>
        <dbReference type="EMBL" id="MFC5543016.1"/>
    </source>
</evidence>
<dbReference type="CDD" id="cd00093">
    <property type="entry name" value="HTH_XRE"/>
    <property type="match status" value="1"/>
</dbReference>
<dbReference type="PROSITE" id="PS50943">
    <property type="entry name" value="HTH_CROC1"/>
    <property type="match status" value="1"/>
</dbReference>
<dbReference type="Gene3D" id="1.10.260.40">
    <property type="entry name" value="lambda repressor-like DNA-binding domains"/>
    <property type="match status" value="1"/>
</dbReference>
<sequence>MLLGDWMKREREKRNITQLEVAESVGVSQAKISFWENNKTLPSVYDLYKFSCLIGLTSLGEIPFDKIDFDKGERVMERMSLYELPANDSIRTFEGKTYELKGFVGIEKETGEIEKVTELYYRARTVVKNNHVIAKRKNETDELKKVKPKKIKAKANV</sequence>
<name>A0ABW0REK6_9BACL</name>
<keyword evidence="3" id="KW-1185">Reference proteome</keyword>
<dbReference type="Proteomes" id="UP001595978">
    <property type="component" value="Unassembled WGS sequence"/>
</dbReference>
<accession>A0ABW0REK6</accession>
<dbReference type="Pfam" id="PF01381">
    <property type="entry name" value="HTH_3"/>
    <property type="match status" value="1"/>
</dbReference>
<proteinExistence type="predicted"/>
<comment type="caution">
    <text evidence="2">The sequence shown here is derived from an EMBL/GenBank/DDBJ whole genome shotgun (WGS) entry which is preliminary data.</text>
</comment>
<feature type="domain" description="HTH cro/C1-type" evidence="1">
    <location>
        <begin position="7"/>
        <end position="62"/>
    </location>
</feature>
<evidence type="ECO:0000313" key="3">
    <source>
        <dbReference type="Proteomes" id="UP001595978"/>
    </source>
</evidence>
<evidence type="ECO:0000259" key="1">
    <source>
        <dbReference type="PROSITE" id="PS50943"/>
    </source>
</evidence>